<evidence type="ECO:0000313" key="3">
    <source>
        <dbReference type="Proteomes" id="UP000593568"/>
    </source>
</evidence>
<keyword evidence="3" id="KW-1185">Reference proteome</keyword>
<accession>A0A7J9EZ39</accession>
<organism evidence="2 3">
    <name type="scientific">Gossypium trilobum</name>
    <dbReference type="NCBI Taxonomy" id="34281"/>
    <lineage>
        <taxon>Eukaryota</taxon>
        <taxon>Viridiplantae</taxon>
        <taxon>Streptophyta</taxon>
        <taxon>Embryophyta</taxon>
        <taxon>Tracheophyta</taxon>
        <taxon>Spermatophyta</taxon>
        <taxon>Magnoliopsida</taxon>
        <taxon>eudicotyledons</taxon>
        <taxon>Gunneridae</taxon>
        <taxon>Pentapetalae</taxon>
        <taxon>rosids</taxon>
        <taxon>malvids</taxon>
        <taxon>Malvales</taxon>
        <taxon>Malvaceae</taxon>
        <taxon>Malvoideae</taxon>
        <taxon>Gossypium</taxon>
    </lineage>
</organism>
<dbReference type="PANTHER" id="PTHR48237">
    <property type="entry name" value="GAMMA-TUBULIN COMPLEX COMPONENT"/>
    <property type="match status" value="1"/>
</dbReference>
<reference evidence="2 3" key="1">
    <citation type="journal article" date="2019" name="Genome Biol. Evol.">
        <title>Insights into the evolution of the New World diploid cottons (Gossypium, subgenus Houzingenia) based on genome sequencing.</title>
        <authorList>
            <person name="Grover C.E."/>
            <person name="Arick M.A. 2nd"/>
            <person name="Thrash A."/>
            <person name="Conover J.L."/>
            <person name="Sanders W.S."/>
            <person name="Peterson D.G."/>
            <person name="Frelichowski J.E."/>
            <person name="Scheffler J.A."/>
            <person name="Scheffler B.E."/>
            <person name="Wendel J.F."/>
        </authorList>
    </citation>
    <scope>NUCLEOTIDE SEQUENCE [LARGE SCALE GENOMIC DNA]</scope>
    <source>
        <strain evidence="2">8</strain>
        <tissue evidence="2">Leaf</tissue>
    </source>
</reference>
<feature type="region of interest" description="Disordered" evidence="1">
    <location>
        <begin position="217"/>
        <end position="257"/>
    </location>
</feature>
<protein>
    <submittedName>
        <fullName evidence="2">Uncharacterized protein</fullName>
    </submittedName>
</protein>
<dbReference type="Proteomes" id="UP000593568">
    <property type="component" value="Unassembled WGS sequence"/>
</dbReference>
<dbReference type="AlphaFoldDB" id="A0A7J9EZ39"/>
<name>A0A7J9EZ39_9ROSI</name>
<dbReference type="PANTHER" id="PTHR48237:SF1">
    <property type="entry name" value="SPC97_SPC98 FAMILY OF SPINDLE POLE BODY (SBP) COMPONENT"/>
    <property type="match status" value="1"/>
</dbReference>
<gene>
    <name evidence="2" type="ORF">Gotri_006181</name>
</gene>
<comment type="caution">
    <text evidence="2">The sequence shown here is derived from an EMBL/GenBank/DDBJ whole genome shotgun (WGS) entry which is preliminary data.</text>
</comment>
<evidence type="ECO:0000256" key="1">
    <source>
        <dbReference type="SAM" id="MobiDB-lite"/>
    </source>
</evidence>
<evidence type="ECO:0000313" key="2">
    <source>
        <dbReference type="EMBL" id="MBA0778306.1"/>
    </source>
</evidence>
<proteinExistence type="predicted"/>
<sequence>MGIKPWLYWNVFEEINKQVEDIGVVSFVNAFRKASRMADTIAKAGFEKSNMFTTYWKCNLEFFNQTQGNLCPKYSTPLLFNTRKKKLSKSIRFIHMGKEKEETLGNTNIEDANWLCSLSESELDLLISLKKLALKRASAIGHVQLAKKFDLKMLRALGFVLMECVKEKVKDLSVIPGMDENATFLDSSNLLKCKVDEVMSIEELNECIAIETRKEFRKRPRGKDALVRSSKRRKADDDEDEETAEDYYPACTFQDDK</sequence>
<dbReference type="EMBL" id="JABEZW010000010">
    <property type="protein sequence ID" value="MBA0778306.1"/>
    <property type="molecule type" value="Genomic_DNA"/>
</dbReference>